<evidence type="ECO:0000256" key="2">
    <source>
        <dbReference type="SAM" id="MobiDB-lite"/>
    </source>
</evidence>
<evidence type="ECO:0000259" key="3">
    <source>
        <dbReference type="PROSITE" id="PS50966"/>
    </source>
</evidence>
<dbReference type="PROSITE" id="PS50966">
    <property type="entry name" value="ZF_SWIM"/>
    <property type="match status" value="1"/>
</dbReference>
<keyword evidence="1" id="KW-0862">Zinc</keyword>
<dbReference type="Proteomes" id="UP000824264">
    <property type="component" value="Unassembled WGS sequence"/>
</dbReference>
<name>A0A9D1U8E7_9BACT</name>
<sequence length="442" mass="48004">MDMTFDSVLALAPDVSSVKAAHGLVAPGKWPALGCDDAALWGECKGSGAKPYQVEVDLSGPAFKCTCPSRKFPCKHALALLLLRLQHESAFTQHEAPEWVKEWLAARGRNAARQEKKSSGQTPDPAASARREASRLKRMAAGLDDLERWMCDLVRHGFGQLSGASSRWAEDMAARMVDAQVPGMAARLRALSGVVGTRPDWPALLLAGFGRMQLLIDAFRRLDALPLPEGADVRAALGLVPDKEEVLAEGERAEGRWLVLGVGYDEEDRLWRRRVWLYNLESARPALLLDFSHREKRFEHSYVPGSVVRLALAFYPGASPLRAVALEAPAADGTAPVPSVTLAEALEAVAGRVAAQPWQWPLPMMISDASPCREGEAWRLQSDDGSCLPLFVEDDDGWQLLALAGGHPLSLWGEWDGACFRPLSAWLPGASGAPLWLEGGRG</sequence>
<feature type="region of interest" description="Disordered" evidence="2">
    <location>
        <begin position="110"/>
        <end position="133"/>
    </location>
</feature>
<dbReference type="AlphaFoldDB" id="A0A9D1U8E7"/>
<organism evidence="4 5">
    <name type="scientific">Candidatus Bilophila faecipullorum</name>
    <dbReference type="NCBI Taxonomy" id="2838482"/>
    <lineage>
        <taxon>Bacteria</taxon>
        <taxon>Pseudomonadati</taxon>
        <taxon>Thermodesulfobacteriota</taxon>
        <taxon>Desulfovibrionia</taxon>
        <taxon>Desulfovibrionales</taxon>
        <taxon>Desulfovibrionaceae</taxon>
        <taxon>Bilophila</taxon>
    </lineage>
</organism>
<reference evidence="4" key="2">
    <citation type="submission" date="2021-04" db="EMBL/GenBank/DDBJ databases">
        <authorList>
            <person name="Gilroy R."/>
        </authorList>
    </citation>
    <scope>NUCLEOTIDE SEQUENCE</scope>
    <source>
        <strain evidence="4">ChiSxjej5B17-1746</strain>
    </source>
</reference>
<dbReference type="GO" id="GO:0008270">
    <property type="term" value="F:zinc ion binding"/>
    <property type="evidence" value="ECO:0007669"/>
    <property type="project" value="UniProtKB-KW"/>
</dbReference>
<comment type="caution">
    <text evidence="4">The sequence shown here is derived from an EMBL/GenBank/DDBJ whole genome shotgun (WGS) entry which is preliminary data.</text>
</comment>
<evidence type="ECO:0000313" key="5">
    <source>
        <dbReference type="Proteomes" id="UP000824264"/>
    </source>
</evidence>
<keyword evidence="1" id="KW-0479">Metal-binding</keyword>
<reference evidence="4" key="1">
    <citation type="journal article" date="2021" name="PeerJ">
        <title>Extensive microbial diversity within the chicken gut microbiome revealed by metagenomics and culture.</title>
        <authorList>
            <person name="Gilroy R."/>
            <person name="Ravi A."/>
            <person name="Getino M."/>
            <person name="Pursley I."/>
            <person name="Horton D.L."/>
            <person name="Alikhan N.F."/>
            <person name="Baker D."/>
            <person name="Gharbi K."/>
            <person name="Hall N."/>
            <person name="Watson M."/>
            <person name="Adriaenssens E.M."/>
            <person name="Foster-Nyarko E."/>
            <person name="Jarju S."/>
            <person name="Secka A."/>
            <person name="Antonio M."/>
            <person name="Oren A."/>
            <person name="Chaudhuri R.R."/>
            <person name="La Ragione R."/>
            <person name="Hildebrand F."/>
            <person name="Pallen M.J."/>
        </authorList>
    </citation>
    <scope>NUCLEOTIDE SEQUENCE</scope>
    <source>
        <strain evidence="4">ChiSxjej5B17-1746</strain>
    </source>
</reference>
<dbReference type="InterPro" id="IPR007527">
    <property type="entry name" value="Znf_SWIM"/>
</dbReference>
<dbReference type="EMBL" id="DXGI01000190">
    <property type="protein sequence ID" value="HIW78539.1"/>
    <property type="molecule type" value="Genomic_DNA"/>
</dbReference>
<gene>
    <name evidence="4" type="ORF">H9874_05260</name>
</gene>
<evidence type="ECO:0000313" key="4">
    <source>
        <dbReference type="EMBL" id="HIW78539.1"/>
    </source>
</evidence>
<accession>A0A9D1U8E7</accession>
<dbReference type="Pfam" id="PF04434">
    <property type="entry name" value="SWIM"/>
    <property type="match status" value="1"/>
</dbReference>
<keyword evidence="1" id="KW-0863">Zinc-finger</keyword>
<evidence type="ECO:0000256" key="1">
    <source>
        <dbReference type="PROSITE-ProRule" id="PRU00325"/>
    </source>
</evidence>
<proteinExistence type="predicted"/>
<protein>
    <submittedName>
        <fullName evidence="4">SWIM zinc finger family protein</fullName>
    </submittedName>
</protein>
<feature type="domain" description="SWIM-type" evidence="3">
    <location>
        <begin position="52"/>
        <end position="85"/>
    </location>
</feature>